<dbReference type="OrthoDB" id="568194at2759"/>
<evidence type="ECO:0000313" key="4">
    <source>
        <dbReference type="EMBL" id="RKP07891.1"/>
    </source>
</evidence>
<keyword evidence="5" id="KW-1185">Reference proteome</keyword>
<feature type="signal peptide" evidence="2">
    <location>
        <begin position="1"/>
        <end position="19"/>
    </location>
</feature>
<feature type="compositionally biased region" description="Polar residues" evidence="1">
    <location>
        <begin position="272"/>
        <end position="287"/>
    </location>
</feature>
<dbReference type="Proteomes" id="UP000271241">
    <property type="component" value="Unassembled WGS sequence"/>
</dbReference>
<dbReference type="InterPro" id="IPR035940">
    <property type="entry name" value="CAP_sf"/>
</dbReference>
<evidence type="ECO:0000259" key="3">
    <source>
        <dbReference type="Pfam" id="PF00188"/>
    </source>
</evidence>
<evidence type="ECO:0000313" key="5">
    <source>
        <dbReference type="Proteomes" id="UP000271241"/>
    </source>
</evidence>
<sequence length="304" mass="31168">MKIAVLATLLLAAFQYADAYTVEEMVCAVNKERAAAGKAPLGIDPRLVSAAQSHSQAQANARSMSHQLSGEPSPSQRVTNAGYKWTSTAENVAYGYPDLDSVMKGWMNSAGHRANILGNYANFGSGAASGGGTMYHTQVFASGEQSGSYPSCPSGNSTASPSPAPEPAPSPSTYSSAPEPASSPSSYSSAPAPSPYSSAPAPSPSHSPAPAPSYSHRYGSKYGQRRYTRVRTYSAPVSAPASGSDHTYQPTSAPIADAESGDTYEPAAPAGNTESTDTSRSMEPAQNTGFTGAYGTAAAPSNDS</sequence>
<keyword evidence="2" id="KW-0732">Signal</keyword>
<feature type="chain" id="PRO_5020844720" description="SCP domain-containing protein" evidence="2">
    <location>
        <begin position="20"/>
        <end position="304"/>
    </location>
</feature>
<feature type="compositionally biased region" description="Pro residues" evidence="1">
    <location>
        <begin position="201"/>
        <end position="211"/>
    </location>
</feature>
<dbReference type="Gene3D" id="3.40.33.10">
    <property type="entry name" value="CAP"/>
    <property type="match status" value="1"/>
</dbReference>
<dbReference type="CDD" id="cd05379">
    <property type="entry name" value="CAP_bacterial"/>
    <property type="match status" value="1"/>
</dbReference>
<name>A0A4P9XQV6_9FUNG</name>
<gene>
    <name evidence="4" type="ORF">THASP1DRAFT_30303</name>
</gene>
<feature type="compositionally biased region" description="Polar residues" evidence="1">
    <location>
        <begin position="143"/>
        <end position="156"/>
    </location>
</feature>
<dbReference type="Pfam" id="PF00188">
    <property type="entry name" value="CAP"/>
    <property type="match status" value="1"/>
</dbReference>
<dbReference type="InterPro" id="IPR014044">
    <property type="entry name" value="CAP_dom"/>
</dbReference>
<feature type="region of interest" description="Disordered" evidence="1">
    <location>
        <begin position="143"/>
        <end position="304"/>
    </location>
</feature>
<dbReference type="STRING" id="78915.A0A4P9XQV6"/>
<feature type="domain" description="SCP" evidence="3">
    <location>
        <begin position="28"/>
        <end position="137"/>
    </location>
</feature>
<protein>
    <recommendedName>
        <fullName evidence="3">SCP domain-containing protein</fullName>
    </recommendedName>
</protein>
<dbReference type="AlphaFoldDB" id="A0A4P9XQV6"/>
<feature type="compositionally biased region" description="Polar residues" evidence="1">
    <location>
        <begin position="62"/>
        <end position="78"/>
    </location>
</feature>
<dbReference type="SUPFAM" id="SSF55797">
    <property type="entry name" value="PR-1-like"/>
    <property type="match status" value="1"/>
</dbReference>
<dbReference type="PANTHER" id="PTHR31157:SF1">
    <property type="entry name" value="SCP DOMAIN-CONTAINING PROTEIN"/>
    <property type="match status" value="1"/>
</dbReference>
<feature type="compositionally biased region" description="Low complexity" evidence="1">
    <location>
        <begin position="171"/>
        <end position="200"/>
    </location>
</feature>
<accession>A0A4P9XQV6</accession>
<reference evidence="5" key="1">
    <citation type="journal article" date="2018" name="Nat. Microbiol.">
        <title>Leveraging single-cell genomics to expand the fungal tree of life.</title>
        <authorList>
            <person name="Ahrendt S.R."/>
            <person name="Quandt C.A."/>
            <person name="Ciobanu D."/>
            <person name="Clum A."/>
            <person name="Salamov A."/>
            <person name="Andreopoulos B."/>
            <person name="Cheng J.F."/>
            <person name="Woyke T."/>
            <person name="Pelin A."/>
            <person name="Henrissat B."/>
            <person name="Reynolds N.K."/>
            <person name="Benny G.L."/>
            <person name="Smith M.E."/>
            <person name="James T.Y."/>
            <person name="Grigoriev I.V."/>
        </authorList>
    </citation>
    <scope>NUCLEOTIDE SEQUENCE [LARGE SCALE GENOMIC DNA]</scope>
    <source>
        <strain evidence="5">RSA 1356</strain>
    </source>
</reference>
<dbReference type="PANTHER" id="PTHR31157">
    <property type="entry name" value="SCP DOMAIN-CONTAINING PROTEIN"/>
    <property type="match status" value="1"/>
</dbReference>
<proteinExistence type="predicted"/>
<feature type="compositionally biased region" description="Low complexity" evidence="1">
    <location>
        <begin position="288"/>
        <end position="304"/>
    </location>
</feature>
<organism evidence="4 5">
    <name type="scientific">Thamnocephalis sphaerospora</name>
    <dbReference type="NCBI Taxonomy" id="78915"/>
    <lineage>
        <taxon>Eukaryota</taxon>
        <taxon>Fungi</taxon>
        <taxon>Fungi incertae sedis</taxon>
        <taxon>Zoopagomycota</taxon>
        <taxon>Zoopagomycotina</taxon>
        <taxon>Zoopagomycetes</taxon>
        <taxon>Zoopagales</taxon>
        <taxon>Sigmoideomycetaceae</taxon>
        <taxon>Thamnocephalis</taxon>
    </lineage>
</organism>
<dbReference type="EMBL" id="KZ992661">
    <property type="protein sequence ID" value="RKP07891.1"/>
    <property type="molecule type" value="Genomic_DNA"/>
</dbReference>
<evidence type="ECO:0000256" key="1">
    <source>
        <dbReference type="SAM" id="MobiDB-lite"/>
    </source>
</evidence>
<feature type="region of interest" description="Disordered" evidence="1">
    <location>
        <begin position="55"/>
        <end position="78"/>
    </location>
</feature>
<evidence type="ECO:0000256" key="2">
    <source>
        <dbReference type="SAM" id="SignalP"/>
    </source>
</evidence>